<keyword evidence="5 8" id="KW-1278">Translocase</keyword>
<sequence length="84" mass="9806">MSVKVDDSQLPPKIQKKFRKGDLVKVDREKYSNSLESKASDPILPEYIFEGPGEVLLIKGDYFQVRWRRPVPDVWIKSDHIVSY</sequence>
<dbReference type="GO" id="GO:0031676">
    <property type="term" value="C:plasma membrane-derived thylakoid membrane"/>
    <property type="evidence" value="ECO:0007669"/>
    <property type="project" value="UniProtKB-SubCell"/>
</dbReference>
<evidence type="ECO:0000256" key="8">
    <source>
        <dbReference type="HAMAP-Rule" id="MF_01354"/>
    </source>
</evidence>
<comment type="caution">
    <text evidence="9">The sequence shown here is derived from an EMBL/GenBank/DDBJ whole genome shotgun (WGS) entry which is preliminary data.</text>
</comment>
<dbReference type="Pfam" id="PF11910">
    <property type="entry name" value="NdhO"/>
    <property type="match status" value="1"/>
</dbReference>
<evidence type="ECO:0000256" key="1">
    <source>
        <dbReference type="ARBA" id="ARBA00022448"/>
    </source>
</evidence>
<comment type="function">
    <text evidence="8">NDH-1 shuttles electrons from an unknown electron donor, via FMN and iron-sulfur (Fe-S) centers, to quinones in the respiratory and/or the photosynthetic chain. The immediate electron acceptor for the enzyme in this species is believed to be plastoquinone. Couples the redox reaction to proton translocation, and thus conserves the redox energy in a proton gradient. Cyanobacterial NDH-1 also plays a role in inorganic carbon-concentration.</text>
</comment>
<keyword evidence="6 8" id="KW-0520">NAD</keyword>
<keyword evidence="4 8" id="KW-0618">Plastoquinone</keyword>
<gene>
    <name evidence="8" type="primary">ndhO</name>
    <name evidence="9" type="ORF">EV03_0467</name>
</gene>
<evidence type="ECO:0000313" key="9">
    <source>
        <dbReference type="EMBL" id="KGG21728.1"/>
    </source>
</evidence>
<dbReference type="AlphaFoldDB" id="A0A0A2C5Y7"/>
<comment type="similarity">
    <text evidence="8">Belongs to the complex I NdhO subunit family.</text>
</comment>
<evidence type="ECO:0000256" key="5">
    <source>
        <dbReference type="ARBA" id="ARBA00022967"/>
    </source>
</evidence>
<dbReference type="HAMAP" id="MF_01354">
    <property type="entry name" value="NDH1_NDH1O"/>
    <property type="match status" value="1"/>
</dbReference>
<dbReference type="EMBL" id="JNAX01000005">
    <property type="protein sequence ID" value="KGG21728.1"/>
    <property type="molecule type" value="Genomic_DNA"/>
</dbReference>
<dbReference type="RefSeq" id="WP_036904738.1">
    <property type="nucleotide sequence ID" value="NZ_CP138967.1"/>
</dbReference>
<keyword evidence="3 8" id="KW-0521">NADP</keyword>
<evidence type="ECO:0000313" key="10">
    <source>
        <dbReference type="Proteomes" id="UP000030392"/>
    </source>
</evidence>
<protein>
    <recommendedName>
        <fullName evidence="8">NAD(P)H-quinone oxidoreductase subunit O</fullName>
        <ecNumber evidence="8">7.1.1.-</ecNumber>
    </recommendedName>
    <alternativeName>
        <fullName evidence="8">NAD(P)H dehydrogenase I subunit O</fullName>
        <shortName evidence="8">NDH-1 subunit O</shortName>
        <shortName evidence="8">NDH-O</shortName>
    </alternativeName>
</protein>
<organism evidence="9 10">
    <name type="scientific">Prochlorococcus marinus str. PAC1</name>
    <dbReference type="NCBI Taxonomy" id="59924"/>
    <lineage>
        <taxon>Bacteria</taxon>
        <taxon>Bacillati</taxon>
        <taxon>Cyanobacteriota</taxon>
        <taxon>Cyanophyceae</taxon>
        <taxon>Synechococcales</taxon>
        <taxon>Prochlorococcaceae</taxon>
        <taxon>Prochlorococcus</taxon>
    </lineage>
</organism>
<evidence type="ECO:0000256" key="6">
    <source>
        <dbReference type="ARBA" id="ARBA00023027"/>
    </source>
</evidence>
<keyword evidence="1 8" id="KW-0813">Transport</keyword>
<evidence type="ECO:0000256" key="4">
    <source>
        <dbReference type="ARBA" id="ARBA00022957"/>
    </source>
</evidence>
<accession>A0A0A2C5Y7</accession>
<name>A0A0A2C5Y7_PROMR</name>
<dbReference type="GO" id="GO:0016655">
    <property type="term" value="F:oxidoreductase activity, acting on NAD(P)H, quinone or similar compound as acceptor"/>
    <property type="evidence" value="ECO:0007669"/>
    <property type="project" value="UniProtKB-UniRule"/>
</dbReference>
<evidence type="ECO:0000256" key="7">
    <source>
        <dbReference type="ARBA" id="ARBA00023136"/>
    </source>
</evidence>
<comment type="catalytic activity">
    <reaction evidence="8">
        <text>a plastoquinone + NADH + (n+1) H(+)(in) = a plastoquinol + NAD(+) + n H(+)(out)</text>
        <dbReference type="Rhea" id="RHEA:42608"/>
        <dbReference type="Rhea" id="RHEA-COMP:9561"/>
        <dbReference type="Rhea" id="RHEA-COMP:9562"/>
        <dbReference type="ChEBI" id="CHEBI:15378"/>
        <dbReference type="ChEBI" id="CHEBI:17757"/>
        <dbReference type="ChEBI" id="CHEBI:57540"/>
        <dbReference type="ChEBI" id="CHEBI:57945"/>
        <dbReference type="ChEBI" id="CHEBI:62192"/>
    </reaction>
</comment>
<dbReference type="EC" id="7.1.1.-" evidence="8"/>
<keyword evidence="2 8" id="KW-0874">Quinone</keyword>
<dbReference type="Proteomes" id="UP000030392">
    <property type="component" value="Unassembled WGS sequence"/>
</dbReference>
<comment type="subunit">
    <text evidence="8">NDH-1 can be composed of about 15 different subunits; different subcomplexes with different compositions have been identified which probably have different functions.</text>
</comment>
<proteinExistence type="inferred from homology"/>
<evidence type="ECO:0000256" key="3">
    <source>
        <dbReference type="ARBA" id="ARBA00022857"/>
    </source>
</evidence>
<evidence type="ECO:0000256" key="2">
    <source>
        <dbReference type="ARBA" id="ARBA00022719"/>
    </source>
</evidence>
<keyword evidence="8" id="KW-0793">Thylakoid</keyword>
<dbReference type="GO" id="GO:0048038">
    <property type="term" value="F:quinone binding"/>
    <property type="evidence" value="ECO:0007669"/>
    <property type="project" value="UniProtKB-KW"/>
</dbReference>
<comment type="catalytic activity">
    <reaction evidence="8">
        <text>a plastoquinone + NADPH + (n+1) H(+)(in) = a plastoquinol + NADP(+) + n H(+)(out)</text>
        <dbReference type="Rhea" id="RHEA:42612"/>
        <dbReference type="Rhea" id="RHEA-COMP:9561"/>
        <dbReference type="Rhea" id="RHEA-COMP:9562"/>
        <dbReference type="ChEBI" id="CHEBI:15378"/>
        <dbReference type="ChEBI" id="CHEBI:17757"/>
        <dbReference type="ChEBI" id="CHEBI:57783"/>
        <dbReference type="ChEBI" id="CHEBI:58349"/>
        <dbReference type="ChEBI" id="CHEBI:62192"/>
    </reaction>
</comment>
<keyword evidence="7 8" id="KW-0472">Membrane</keyword>
<dbReference type="InterPro" id="IPR020905">
    <property type="entry name" value="NdhO"/>
</dbReference>
<comment type="subcellular location">
    <subcellularLocation>
        <location evidence="8">Cellular thylakoid membrane</location>
        <topology evidence="8">Peripheral membrane protein</topology>
        <orientation evidence="8">Cytoplasmic side</orientation>
    </subcellularLocation>
</comment>
<reference evidence="10" key="1">
    <citation type="journal article" date="2014" name="Sci. Data">
        <title>Genomes of diverse isolates of the marine cyanobacterium Prochlorococcus.</title>
        <authorList>
            <person name="Biller S."/>
            <person name="Berube P."/>
            <person name="Thompson J."/>
            <person name="Kelly L."/>
            <person name="Roggensack S."/>
            <person name="Awad L."/>
            <person name="Roache-Johnson K."/>
            <person name="Ding H."/>
            <person name="Giovannoni S.J."/>
            <person name="Moore L.R."/>
            <person name="Chisholm S.W."/>
        </authorList>
    </citation>
    <scope>NUCLEOTIDE SEQUENCE [LARGE SCALE GENOMIC DNA]</scope>
    <source>
        <strain evidence="10">PAC1</strain>
    </source>
</reference>